<dbReference type="GO" id="GO:0005525">
    <property type="term" value="F:GTP binding"/>
    <property type="evidence" value="ECO:0007669"/>
    <property type="project" value="InterPro"/>
</dbReference>
<evidence type="ECO:0000259" key="2">
    <source>
        <dbReference type="Pfam" id="PF00091"/>
    </source>
</evidence>
<feature type="non-terminal residue" evidence="3">
    <location>
        <position position="1"/>
    </location>
</feature>
<feature type="domain" description="Tubulin/FtsZ GTPase" evidence="2">
    <location>
        <begin position="5"/>
        <end position="100"/>
    </location>
</feature>
<comment type="caution">
    <text evidence="3">The sequence shown here is derived from an EMBL/GenBank/DDBJ whole genome shotgun (WGS) entry which is preliminary data.</text>
</comment>
<keyword evidence="4" id="KW-1185">Reference proteome</keyword>
<organism evidence="3 4">
    <name type="scientific">Reticulomyxa filosa</name>
    <dbReference type="NCBI Taxonomy" id="46433"/>
    <lineage>
        <taxon>Eukaryota</taxon>
        <taxon>Sar</taxon>
        <taxon>Rhizaria</taxon>
        <taxon>Retaria</taxon>
        <taxon>Foraminifera</taxon>
        <taxon>Monothalamids</taxon>
        <taxon>Reticulomyxidae</taxon>
        <taxon>Reticulomyxa</taxon>
    </lineage>
</organism>
<dbReference type="InterPro" id="IPR036525">
    <property type="entry name" value="Tubulin/FtsZ_GTPase_sf"/>
</dbReference>
<name>X6LJZ2_RETFI</name>
<gene>
    <name evidence="3" type="ORF">RFI_36400</name>
</gene>
<accession>X6LJZ2</accession>
<evidence type="ECO:0000256" key="1">
    <source>
        <dbReference type="SAM" id="Phobius"/>
    </source>
</evidence>
<dbReference type="Pfam" id="PF00091">
    <property type="entry name" value="Tubulin"/>
    <property type="match status" value="1"/>
</dbReference>
<keyword evidence="1" id="KW-1133">Transmembrane helix</keyword>
<keyword evidence="1" id="KW-0472">Membrane</keyword>
<protein>
    <submittedName>
        <fullName evidence="3">Tubulin, Beta family member (Tbb-6)</fullName>
    </submittedName>
</protein>
<reference evidence="3 4" key="1">
    <citation type="journal article" date="2013" name="Curr. Biol.">
        <title>The Genome of the Foraminiferan Reticulomyxa filosa.</title>
        <authorList>
            <person name="Glockner G."/>
            <person name="Hulsmann N."/>
            <person name="Schleicher M."/>
            <person name="Noegel A.A."/>
            <person name="Eichinger L."/>
            <person name="Gallinger C."/>
            <person name="Pawlowski J."/>
            <person name="Sierra R."/>
            <person name="Euteneuer U."/>
            <person name="Pillet L."/>
            <person name="Moustafa A."/>
            <person name="Platzer M."/>
            <person name="Groth M."/>
            <person name="Szafranski K."/>
            <person name="Schliwa M."/>
        </authorList>
    </citation>
    <scope>NUCLEOTIDE SEQUENCE [LARGE SCALE GENOMIC DNA]</scope>
</reference>
<evidence type="ECO:0000313" key="4">
    <source>
        <dbReference type="Proteomes" id="UP000023152"/>
    </source>
</evidence>
<dbReference type="InterPro" id="IPR003008">
    <property type="entry name" value="Tubulin_FtsZ_GTPase"/>
</dbReference>
<dbReference type="AlphaFoldDB" id="X6LJZ2"/>
<feature type="transmembrane region" description="Helical" evidence="1">
    <location>
        <begin position="118"/>
        <end position="137"/>
    </location>
</feature>
<dbReference type="Gene3D" id="3.40.50.1440">
    <property type="entry name" value="Tubulin/FtsZ, GTPase domain"/>
    <property type="match status" value="1"/>
</dbReference>
<dbReference type="EMBL" id="ASPP01039397">
    <property type="protein sequence ID" value="ETO01040.1"/>
    <property type="molecule type" value="Genomic_DNA"/>
</dbReference>
<proteinExistence type="predicted"/>
<dbReference type="SUPFAM" id="SSF52490">
    <property type="entry name" value="Tubulin nucleotide-binding domain-like"/>
    <property type="match status" value="1"/>
</dbReference>
<evidence type="ECO:0000313" key="3">
    <source>
        <dbReference type="EMBL" id="ETO01040.1"/>
    </source>
</evidence>
<dbReference type="Proteomes" id="UP000023152">
    <property type="component" value="Unassembled WGS sequence"/>
</dbReference>
<keyword evidence="1" id="KW-0812">Transmembrane</keyword>
<sequence length="138" mass="16182">KKKKKVGQCGIGMGYEFWKHLNEEAILNPFGEPDESHPFHDTQIGEFQEGDLSKYDYELQIFYKEVTPRKKYVPRCLFVDLEESCIDKVIASEHGKFQIKFKTNAKKKKKKKRDDNQFLLLLFVIAPVSLFVQSYNIS</sequence>